<dbReference type="RefSeq" id="WP_310304991.1">
    <property type="nucleotide sequence ID" value="NZ_BAAAPS010000005.1"/>
</dbReference>
<reference evidence="3 4" key="1">
    <citation type="submission" date="2023-07" db="EMBL/GenBank/DDBJ databases">
        <title>Sequencing the genomes of 1000 actinobacteria strains.</title>
        <authorList>
            <person name="Klenk H.-P."/>
        </authorList>
    </citation>
    <scope>NUCLEOTIDE SEQUENCE [LARGE SCALE GENOMIC DNA]</scope>
    <source>
        <strain evidence="3 4">DSM 19426</strain>
    </source>
</reference>
<evidence type="ECO:0000313" key="4">
    <source>
        <dbReference type="Proteomes" id="UP001183648"/>
    </source>
</evidence>
<dbReference type="SUPFAM" id="SSF56300">
    <property type="entry name" value="Metallo-dependent phosphatases"/>
    <property type="match status" value="1"/>
</dbReference>
<dbReference type="PANTHER" id="PTHR43143:SF1">
    <property type="entry name" value="SERINE_THREONINE-PROTEIN PHOSPHATASE CPPED1"/>
    <property type="match status" value="1"/>
</dbReference>
<dbReference type="Gene3D" id="3.60.21.10">
    <property type="match status" value="1"/>
</dbReference>
<proteinExistence type="predicted"/>
<gene>
    <name evidence="3" type="ORF">J2S63_003531</name>
</gene>
<accession>A0ABU2BZZ8</accession>
<evidence type="ECO:0000256" key="1">
    <source>
        <dbReference type="SAM" id="SignalP"/>
    </source>
</evidence>
<comment type="caution">
    <text evidence="3">The sequence shown here is derived from an EMBL/GenBank/DDBJ whole genome shotgun (WGS) entry which is preliminary data.</text>
</comment>
<dbReference type="PANTHER" id="PTHR43143">
    <property type="entry name" value="METALLOPHOSPHOESTERASE, CALCINEURIN SUPERFAMILY"/>
    <property type="match status" value="1"/>
</dbReference>
<keyword evidence="1" id="KW-0732">Signal</keyword>
<dbReference type="EMBL" id="JAVDYG010000001">
    <property type="protein sequence ID" value="MDR7363978.1"/>
    <property type="molecule type" value="Genomic_DNA"/>
</dbReference>
<evidence type="ECO:0000313" key="3">
    <source>
        <dbReference type="EMBL" id="MDR7363978.1"/>
    </source>
</evidence>
<keyword evidence="4" id="KW-1185">Reference proteome</keyword>
<organism evidence="3 4">
    <name type="scientific">Nocardioides marmoribigeumensis</name>
    <dbReference type="NCBI Taxonomy" id="433649"/>
    <lineage>
        <taxon>Bacteria</taxon>
        <taxon>Bacillati</taxon>
        <taxon>Actinomycetota</taxon>
        <taxon>Actinomycetes</taxon>
        <taxon>Propionibacteriales</taxon>
        <taxon>Nocardioidaceae</taxon>
        <taxon>Nocardioides</taxon>
    </lineage>
</organism>
<feature type="domain" description="Calcineurin-like phosphoesterase" evidence="2">
    <location>
        <begin position="44"/>
        <end position="227"/>
    </location>
</feature>
<name>A0ABU2BZZ8_9ACTN</name>
<feature type="chain" id="PRO_5045843023" description="Calcineurin-like phosphoesterase domain-containing protein" evidence="1">
    <location>
        <begin position="20"/>
        <end position="306"/>
    </location>
</feature>
<sequence>MRRARTLAVGLTSALVALSACGVAEQSRPDAATQVSARRATAVRVVAVGDIACAPGSAVTRTTCRQGATARLAERLSPRRVLALGDLQYQSGGLAAFRTAYDGSWGRLRSITHPVPGNHEYVTRGAAGYYTYFADRQPGPPGWYVRDLGTWRAYFLNSNCDKVDCSAEATWLARDLAAHPRRCSLVVTHHPRWSSGEHGSNRSVARFYRVAYDHHVELMLSGHDHHYERFVPKRPDGTRSARGVVQFVSGTGGKSFYPADHVVRGSAYRISHRFGVLQLSLGSGRYAWSWKGIGGATRDSGSRSCT</sequence>
<dbReference type="InterPro" id="IPR029052">
    <property type="entry name" value="Metallo-depent_PP-like"/>
</dbReference>
<dbReference type="PROSITE" id="PS51257">
    <property type="entry name" value="PROKAR_LIPOPROTEIN"/>
    <property type="match status" value="1"/>
</dbReference>
<protein>
    <recommendedName>
        <fullName evidence="2">Calcineurin-like phosphoesterase domain-containing protein</fullName>
    </recommendedName>
</protein>
<feature type="signal peptide" evidence="1">
    <location>
        <begin position="1"/>
        <end position="19"/>
    </location>
</feature>
<dbReference type="Pfam" id="PF00149">
    <property type="entry name" value="Metallophos"/>
    <property type="match status" value="1"/>
</dbReference>
<dbReference type="Proteomes" id="UP001183648">
    <property type="component" value="Unassembled WGS sequence"/>
</dbReference>
<evidence type="ECO:0000259" key="2">
    <source>
        <dbReference type="Pfam" id="PF00149"/>
    </source>
</evidence>
<dbReference type="InterPro" id="IPR004843">
    <property type="entry name" value="Calcineurin-like_PHP"/>
</dbReference>
<dbReference type="InterPro" id="IPR051918">
    <property type="entry name" value="STPP_CPPED1"/>
</dbReference>